<dbReference type="GO" id="GO:0006508">
    <property type="term" value="P:proteolysis"/>
    <property type="evidence" value="ECO:0007669"/>
    <property type="project" value="UniProtKB-KW"/>
</dbReference>
<protein>
    <submittedName>
        <fullName evidence="6">Unannotated protein</fullName>
    </submittedName>
</protein>
<reference evidence="6" key="1">
    <citation type="submission" date="2020-05" db="EMBL/GenBank/DDBJ databases">
        <authorList>
            <person name="Chiriac C."/>
            <person name="Salcher M."/>
            <person name="Ghai R."/>
            <person name="Kavagutti S V."/>
        </authorList>
    </citation>
    <scope>NUCLEOTIDE SEQUENCE</scope>
</reference>
<evidence type="ECO:0000256" key="2">
    <source>
        <dbReference type="ARBA" id="ARBA00022723"/>
    </source>
</evidence>
<dbReference type="SUPFAM" id="SSF55486">
    <property type="entry name" value="Metalloproteases ('zincins'), catalytic domain"/>
    <property type="match status" value="1"/>
</dbReference>
<name>A0A6J6BSG8_9ZZZZ</name>
<dbReference type="GO" id="GO:0031012">
    <property type="term" value="C:extracellular matrix"/>
    <property type="evidence" value="ECO:0007669"/>
    <property type="project" value="InterPro"/>
</dbReference>
<dbReference type="AlphaFoldDB" id="A0A6J6BSG8"/>
<dbReference type="SMART" id="SM00235">
    <property type="entry name" value="ZnMc"/>
    <property type="match status" value="1"/>
</dbReference>
<dbReference type="InterPro" id="IPR006026">
    <property type="entry name" value="Peptidase_Metallo"/>
</dbReference>
<dbReference type="Pfam" id="PF00413">
    <property type="entry name" value="Peptidase_M10"/>
    <property type="match status" value="1"/>
</dbReference>
<gene>
    <name evidence="6" type="ORF">UFOPK1446_00439</name>
</gene>
<evidence type="ECO:0000256" key="4">
    <source>
        <dbReference type="ARBA" id="ARBA00022833"/>
    </source>
</evidence>
<dbReference type="Gene3D" id="3.40.390.10">
    <property type="entry name" value="Collagenase (Catalytic Domain)"/>
    <property type="match status" value="1"/>
</dbReference>
<sequence length="263" mass="27339">MLKPTKATSALLVAVAAAVGFAAGPATSSASATSSQYSLATQTLPDGNKVIARWNPCQTITYRVNAGLAGNTTARRLAAINDVKRAFARASAVSGMNFRYAGTTTQIPTNTSSNAWYARQTSAEIVVAWANQTVKGKKSNLLGRSSSGGYVAGTGGYAFKYWKAGSAPWTGVSGRGFVVLNAAQNSKFRPGFGAGSTRGELLMHEIGHAVGLNHVSSTSQVMYPTILSRSTAAYSAGDRLGLQRLGAANSCIATPSFVWNDLS</sequence>
<proteinExistence type="predicted"/>
<accession>A0A6J6BSG8</accession>
<keyword evidence="3" id="KW-0378">Hydrolase</keyword>
<dbReference type="InterPro" id="IPR001818">
    <property type="entry name" value="Pept_M10_metallopeptidase"/>
</dbReference>
<keyword evidence="1" id="KW-0645">Protease</keyword>
<evidence type="ECO:0000256" key="3">
    <source>
        <dbReference type="ARBA" id="ARBA00022801"/>
    </source>
</evidence>
<organism evidence="6">
    <name type="scientific">freshwater metagenome</name>
    <dbReference type="NCBI Taxonomy" id="449393"/>
    <lineage>
        <taxon>unclassified sequences</taxon>
        <taxon>metagenomes</taxon>
        <taxon>ecological metagenomes</taxon>
    </lineage>
</organism>
<dbReference type="InterPro" id="IPR024079">
    <property type="entry name" value="MetalloPept_cat_dom_sf"/>
</dbReference>
<evidence type="ECO:0000259" key="5">
    <source>
        <dbReference type="SMART" id="SM00235"/>
    </source>
</evidence>
<dbReference type="GO" id="GO:0004222">
    <property type="term" value="F:metalloendopeptidase activity"/>
    <property type="evidence" value="ECO:0007669"/>
    <property type="project" value="InterPro"/>
</dbReference>
<dbReference type="EMBL" id="CAEZSO010000067">
    <property type="protein sequence ID" value="CAB4541655.1"/>
    <property type="molecule type" value="Genomic_DNA"/>
</dbReference>
<keyword evidence="2" id="KW-0479">Metal-binding</keyword>
<evidence type="ECO:0000256" key="1">
    <source>
        <dbReference type="ARBA" id="ARBA00022670"/>
    </source>
</evidence>
<evidence type="ECO:0000313" key="6">
    <source>
        <dbReference type="EMBL" id="CAB4541655.1"/>
    </source>
</evidence>
<feature type="domain" description="Peptidase metallopeptidase" evidence="5">
    <location>
        <begin position="50"/>
        <end position="248"/>
    </location>
</feature>
<dbReference type="PRINTS" id="PR00138">
    <property type="entry name" value="MATRIXIN"/>
</dbReference>
<keyword evidence="4" id="KW-0862">Zinc</keyword>
<dbReference type="InterPro" id="IPR021190">
    <property type="entry name" value="Pept_M10A"/>
</dbReference>
<dbReference type="GO" id="GO:0008270">
    <property type="term" value="F:zinc ion binding"/>
    <property type="evidence" value="ECO:0007669"/>
    <property type="project" value="InterPro"/>
</dbReference>